<accession>A0AAW2H748</accession>
<comment type="caution">
    <text evidence="1">The sequence shown here is derived from an EMBL/GenBank/DDBJ whole genome shotgun (WGS) entry which is preliminary data.</text>
</comment>
<gene>
    <name evidence="1" type="ORF">PYX00_011296</name>
</gene>
<proteinExistence type="predicted"/>
<dbReference type="GO" id="GO:0016226">
    <property type="term" value="P:iron-sulfur cluster assembly"/>
    <property type="evidence" value="ECO:0007669"/>
    <property type="project" value="TreeGrafter"/>
</dbReference>
<dbReference type="InterPro" id="IPR036322">
    <property type="entry name" value="WD40_repeat_dom_sf"/>
</dbReference>
<organism evidence="1">
    <name type="scientific">Menopon gallinae</name>
    <name type="common">poultry shaft louse</name>
    <dbReference type="NCBI Taxonomy" id="328185"/>
    <lineage>
        <taxon>Eukaryota</taxon>
        <taxon>Metazoa</taxon>
        <taxon>Ecdysozoa</taxon>
        <taxon>Arthropoda</taxon>
        <taxon>Hexapoda</taxon>
        <taxon>Insecta</taxon>
        <taxon>Pterygota</taxon>
        <taxon>Neoptera</taxon>
        <taxon>Paraneoptera</taxon>
        <taxon>Psocodea</taxon>
        <taxon>Troctomorpha</taxon>
        <taxon>Phthiraptera</taxon>
        <taxon>Amblycera</taxon>
        <taxon>Menoponidae</taxon>
        <taxon>Menopon</taxon>
    </lineage>
</organism>
<protein>
    <submittedName>
        <fullName evidence="1">Uncharacterized protein</fullName>
    </submittedName>
</protein>
<sequence length="429" mass="47888">MRPLSFLLYAAAPQNAWTAGAQEGTGAGRRAASESSAIPCMEYEVQEIKTGDSVLTVSTTPAAILFGGRAGQLRMRVGNVETVLWQHRKSVRSIATSGDLFGCASYDCTAAIFRNGVLFDTVEGPETEIKCLCFSEDNRFVAMSTRGRTVWVCRIGREIEVDAVLEDHLHDVKGVAFRDGCLYSFGYDGTIKVYERLDLDESWELIQNIEEKDTIWSLGFYSNIMVSCSEDGWIRMYGLTHEWVLCRAVEASVYPIYSMAVFDGLIGYVLNRDSLGILSMELEEVLVIERIGEINHVHFCSSSGDLVCGMEDGAIKIVKLGQARMEARCLYTEVDRLFEAVGELLGAMEALRKVVCSRVVYFEALPGIFRKARPSHGLQVCIDAGDFSFRGKLAEVCRDAHLHVERMSSEHKRLRDKAKQRMSMSLEIQ</sequence>
<dbReference type="EMBL" id="JARGDH010000006">
    <property type="protein sequence ID" value="KAL0265584.1"/>
    <property type="molecule type" value="Genomic_DNA"/>
</dbReference>
<dbReference type="AlphaFoldDB" id="A0AAW2H748"/>
<dbReference type="InterPro" id="IPR015943">
    <property type="entry name" value="WD40/YVTN_repeat-like_dom_sf"/>
</dbReference>
<dbReference type="PANTHER" id="PTHR19920:SF0">
    <property type="entry name" value="CYTOSOLIC IRON-SULFUR PROTEIN ASSEMBLY PROTEIN CIAO1-RELATED"/>
    <property type="match status" value="1"/>
</dbReference>
<dbReference type="SUPFAM" id="SSF50978">
    <property type="entry name" value="WD40 repeat-like"/>
    <property type="match status" value="1"/>
</dbReference>
<dbReference type="SMART" id="SM00320">
    <property type="entry name" value="WD40"/>
    <property type="match status" value="5"/>
</dbReference>
<dbReference type="GO" id="GO:0097361">
    <property type="term" value="C:cytosolic [4Fe-4S] assembly targeting complex"/>
    <property type="evidence" value="ECO:0007669"/>
    <property type="project" value="TreeGrafter"/>
</dbReference>
<dbReference type="InterPro" id="IPR001680">
    <property type="entry name" value="WD40_rpt"/>
</dbReference>
<dbReference type="PANTHER" id="PTHR19920">
    <property type="entry name" value="WD40 PROTEIN CIAO1"/>
    <property type="match status" value="1"/>
</dbReference>
<reference evidence="1" key="1">
    <citation type="journal article" date="2024" name="Gigascience">
        <title>Chromosome-level genome of the poultry shaft louse Menopon gallinae provides insight into the host-switching and adaptive evolution of parasitic lice.</title>
        <authorList>
            <person name="Xu Y."/>
            <person name="Ma L."/>
            <person name="Liu S."/>
            <person name="Liang Y."/>
            <person name="Liu Q."/>
            <person name="He Z."/>
            <person name="Tian L."/>
            <person name="Duan Y."/>
            <person name="Cai W."/>
            <person name="Li H."/>
            <person name="Song F."/>
        </authorList>
    </citation>
    <scope>NUCLEOTIDE SEQUENCE</scope>
    <source>
        <strain evidence="1">Cailab_2023a</strain>
    </source>
</reference>
<dbReference type="Gene3D" id="2.130.10.10">
    <property type="entry name" value="YVTN repeat-like/Quinoprotein amine dehydrogenase"/>
    <property type="match status" value="1"/>
</dbReference>
<evidence type="ECO:0000313" key="1">
    <source>
        <dbReference type="EMBL" id="KAL0265584.1"/>
    </source>
</evidence>
<name>A0AAW2H748_9NEOP</name>